<feature type="transmembrane region" description="Helical" evidence="1">
    <location>
        <begin position="333"/>
        <end position="352"/>
    </location>
</feature>
<dbReference type="GeneID" id="301137216"/>
<feature type="transmembrane region" description="Helical" evidence="1">
    <location>
        <begin position="983"/>
        <end position="1009"/>
    </location>
</feature>
<dbReference type="SUPFAM" id="SSF82866">
    <property type="entry name" value="Multidrug efflux transporter AcrB transmembrane domain"/>
    <property type="match status" value="2"/>
</dbReference>
<gene>
    <name evidence="2" type="ORF">AMD00_14025</name>
</gene>
<dbReference type="STRING" id="263475.AMD00_14025"/>
<proteinExistence type="predicted"/>
<keyword evidence="1" id="KW-0812">Transmembrane</keyword>
<dbReference type="Gene3D" id="3.30.70.1440">
    <property type="entry name" value="Multidrug efflux transporter AcrB pore domain"/>
    <property type="match status" value="1"/>
</dbReference>
<dbReference type="Proteomes" id="UP000036867">
    <property type="component" value="Unassembled WGS sequence"/>
</dbReference>
<protein>
    <submittedName>
        <fullName evidence="2">Cation transporter</fullName>
    </submittedName>
</protein>
<keyword evidence="3" id="KW-1185">Reference proteome</keyword>
<feature type="transmembrane region" description="Helical" evidence="1">
    <location>
        <begin position="880"/>
        <end position="900"/>
    </location>
</feature>
<dbReference type="PANTHER" id="PTHR32063">
    <property type="match status" value="1"/>
</dbReference>
<dbReference type="Gene3D" id="3.30.70.1320">
    <property type="entry name" value="Multidrug efflux transporter AcrB pore domain like"/>
    <property type="match status" value="1"/>
</dbReference>
<dbReference type="SUPFAM" id="SSF82714">
    <property type="entry name" value="Multidrug efflux transporter AcrB TolC docking domain, DN and DC subdomains"/>
    <property type="match status" value="2"/>
</dbReference>
<dbReference type="InterPro" id="IPR001036">
    <property type="entry name" value="Acrflvin-R"/>
</dbReference>
<dbReference type="Pfam" id="PF00873">
    <property type="entry name" value="ACR_tran"/>
    <property type="match status" value="1"/>
</dbReference>
<evidence type="ECO:0000256" key="1">
    <source>
        <dbReference type="SAM" id="Phobius"/>
    </source>
</evidence>
<dbReference type="AlphaFoldDB" id="A0A0M0LEV9"/>
<keyword evidence="1" id="KW-0472">Membrane</keyword>
<dbReference type="Gene3D" id="3.30.2090.10">
    <property type="entry name" value="Multidrug efflux transporter AcrB TolC docking domain, DN and DC subdomains"/>
    <property type="match status" value="2"/>
</dbReference>
<dbReference type="GO" id="GO:0005886">
    <property type="term" value="C:plasma membrane"/>
    <property type="evidence" value="ECO:0007669"/>
    <property type="project" value="TreeGrafter"/>
</dbReference>
<sequence>MKISDFSIKRPVFTIVTMLLVIILGAVSFFKIPVTLIPELNPPIGVVVTNYSGASPAEVNEKVTKPLESTLSTLPGIKSIQSTSQEGANFMMLEFNWSTDINKIQTDILQRIDQTPIPSEANRPQFLKFDPAQFPVIQLTLQATGDNQDVRILAEKLEKDLLRTEGVASVNISGTLIEEMRITLDKDKLVKNGLTQADIVQTIQGNNVSLPGDPIETGQGQQLTVRVLSTLSSVKDLKTLIVKTNPLNGNEIKLQDIANVKVAEQPTATITRANEHPAVLMSVLQESGANTAEVSKNFQNSLNTLLAQKQYEGVKADILFDQGDYVKLAIDNIGSSLIYGGIFAMLVLFVFLRGIRSPIIISVAIPYSVIVTFVLMYFANFSLNILTLGALALGIGMLVDNAIVVIENIERHLGMGKTPKQAASEGTKEVAIAIIASTLTTVAVFVPVIFITGLIGQIFTEFALTISFSLFASLVVALTVVPMMAGHMLKRKPGDIEEKRSNSKRYTAFKNSVEWAIKHRFLVLAVTLFLLVLSVFGLTRTGMEFLPSTDEGFFSISVKLKNGSALSKTEEVVKLIEDRLKKEQDVAVYVSFIGGNQQTQSRGNSKANEAELSVKLVALDKRKRSVFEFVDAIQKDVQQDVGNRADVSFNMQTASGSAPNTLTFRVSDTNHKRLNQVVEDIQKKIEAISDITEVENDLNNTVEEIQVNVKQQMASQLGFVPAQIAQTVQQMTKGVTATQILTNQDEVQSVVVNYGDAYKKSIEQLKKLQLRSATGEFVELQDVAEVKVKEGPVSIRRTDQLPSVAFILKYKSTQTLTGAGDKVDKVIKELNLPESTSIKFSGDRELFDESINDMLLAIVLAVILVYIVMAAQFESFKYPFVIMFTVPLMIIGVALALVLTNTPIGVTAIIGILVLVGIVVNNGIVLVDYINQRKAAGVPSFEAIVTSARDRLRPILMTASTTVLGLIPLAIGLGEGTEMNQPMGIAVIGGLISSTFLTLYIVPIVYSLFDRETRFLHKKRKA</sequence>
<dbReference type="OrthoDB" id="9757876at2"/>
<dbReference type="Gene3D" id="1.20.1640.10">
    <property type="entry name" value="Multidrug efflux transporter AcrB transmembrane domain"/>
    <property type="match status" value="2"/>
</dbReference>
<name>A0A0M0LEV9_9BACL</name>
<reference evidence="3" key="1">
    <citation type="submission" date="2015-08" db="EMBL/GenBank/DDBJ databases">
        <title>Fjat-10028 dsm 16317.</title>
        <authorList>
            <person name="Liu B."/>
            <person name="Wang J."/>
            <person name="Zhu Y."/>
            <person name="Liu G."/>
            <person name="Chen Q."/>
            <person name="Chen Z."/>
            <person name="Lan J."/>
            <person name="Che J."/>
            <person name="Ge C."/>
            <person name="Shi H."/>
            <person name="Pan Z."/>
            <person name="Liu X."/>
        </authorList>
    </citation>
    <scope>NUCLEOTIDE SEQUENCE [LARGE SCALE GENOMIC DNA]</scope>
    <source>
        <strain evidence="3">DSM 16317</strain>
    </source>
</reference>
<feature type="transmembrane region" description="Helical" evidence="1">
    <location>
        <begin position="385"/>
        <end position="409"/>
    </location>
</feature>
<feature type="transmembrane region" description="Helical" evidence="1">
    <location>
        <begin position="12"/>
        <end position="30"/>
    </location>
</feature>
<dbReference type="Gene3D" id="3.30.70.1430">
    <property type="entry name" value="Multidrug efflux transporter AcrB pore domain"/>
    <property type="match status" value="2"/>
</dbReference>
<evidence type="ECO:0000313" key="3">
    <source>
        <dbReference type="Proteomes" id="UP000036867"/>
    </source>
</evidence>
<feature type="transmembrane region" description="Helical" evidence="1">
    <location>
        <begin position="952"/>
        <end position="971"/>
    </location>
</feature>
<dbReference type="PRINTS" id="PR00702">
    <property type="entry name" value="ACRIFLAVINRP"/>
</dbReference>
<dbReference type="EMBL" id="LILB01000005">
    <property type="protein sequence ID" value="KOO49476.1"/>
    <property type="molecule type" value="Genomic_DNA"/>
</dbReference>
<comment type="caution">
    <text evidence="2">The sequence shown here is derived from an EMBL/GenBank/DDBJ whole genome shotgun (WGS) entry which is preliminary data.</text>
</comment>
<dbReference type="PANTHER" id="PTHR32063:SF0">
    <property type="entry name" value="SWARMING MOTILITY PROTEIN SWRC"/>
    <property type="match status" value="1"/>
</dbReference>
<dbReference type="SUPFAM" id="SSF82693">
    <property type="entry name" value="Multidrug efflux transporter AcrB pore domain, PN1, PN2, PC1 and PC2 subdomains"/>
    <property type="match status" value="3"/>
</dbReference>
<dbReference type="InterPro" id="IPR027463">
    <property type="entry name" value="AcrB_DN_DC_subdom"/>
</dbReference>
<feature type="transmembrane region" description="Helical" evidence="1">
    <location>
        <begin position="521"/>
        <end position="539"/>
    </location>
</feature>
<dbReference type="RefSeq" id="WP_053417639.1">
    <property type="nucleotide sequence ID" value="NZ_LILB01000005.1"/>
</dbReference>
<dbReference type="PATRIC" id="fig|263475.3.peg.4067"/>
<feature type="transmembrane region" description="Helical" evidence="1">
    <location>
        <begin position="854"/>
        <end position="873"/>
    </location>
</feature>
<evidence type="ECO:0000313" key="2">
    <source>
        <dbReference type="EMBL" id="KOO49476.1"/>
    </source>
</evidence>
<dbReference type="GO" id="GO:0042910">
    <property type="term" value="F:xenobiotic transmembrane transporter activity"/>
    <property type="evidence" value="ECO:0007669"/>
    <property type="project" value="TreeGrafter"/>
</dbReference>
<keyword evidence="1" id="KW-1133">Transmembrane helix</keyword>
<feature type="transmembrane region" description="Helical" evidence="1">
    <location>
        <begin position="359"/>
        <end position="379"/>
    </location>
</feature>
<feature type="transmembrane region" description="Helical" evidence="1">
    <location>
        <begin position="430"/>
        <end position="456"/>
    </location>
</feature>
<feature type="transmembrane region" description="Helical" evidence="1">
    <location>
        <begin position="462"/>
        <end position="485"/>
    </location>
</feature>
<organism evidence="2 3">
    <name type="scientific">Viridibacillus arvi</name>
    <dbReference type="NCBI Taxonomy" id="263475"/>
    <lineage>
        <taxon>Bacteria</taxon>
        <taxon>Bacillati</taxon>
        <taxon>Bacillota</taxon>
        <taxon>Bacilli</taxon>
        <taxon>Bacillales</taxon>
        <taxon>Caryophanaceae</taxon>
        <taxon>Viridibacillus</taxon>
    </lineage>
</organism>
<accession>A0A0M0LEV9</accession>
<feature type="transmembrane region" description="Helical" evidence="1">
    <location>
        <begin position="906"/>
        <end position="931"/>
    </location>
</feature>